<dbReference type="GO" id="GO:0006646">
    <property type="term" value="P:phosphatidylethanolamine biosynthetic process"/>
    <property type="evidence" value="ECO:0007669"/>
    <property type="project" value="UniProtKB-UniRule"/>
</dbReference>
<feature type="modified residue" description="Pyruvic acid (Ser); by autocatalysis" evidence="13">
    <location>
        <position position="342"/>
    </location>
</feature>
<keyword evidence="13" id="KW-0496">Mitochondrion</keyword>
<evidence type="ECO:0000313" key="14">
    <source>
        <dbReference type="Proteomes" id="UP000095280"/>
    </source>
</evidence>
<accession>A0A1I8J2I7</accession>
<feature type="active site" description="Charge relay system; for autoendoproteolytic cleavage activity" evidence="13">
    <location>
        <position position="238"/>
    </location>
</feature>
<comment type="function">
    <text evidence="12">Catalyzes the formation of phosphatidylethanolamine (PtdEtn) from phosphatidylserine (PtdSer). Plays a central role in phospholipid metabolism and in the interorganelle trafficking of phosphatidylserine. May be involved in lipid droplet biogenesis at the endoplasmic reticulum membrane.</text>
</comment>
<keyword evidence="6 13" id="KW-0443">Lipid metabolism</keyword>
<keyword evidence="8 13" id="KW-0594">Phospholipid biosynthesis</keyword>
<evidence type="ECO:0000256" key="13">
    <source>
        <dbReference type="HAMAP-Rule" id="MF_03208"/>
    </source>
</evidence>
<dbReference type="Proteomes" id="UP000095280">
    <property type="component" value="Unplaced"/>
</dbReference>
<dbReference type="InterPro" id="IPR033661">
    <property type="entry name" value="PSD_type1_euk"/>
</dbReference>
<evidence type="ECO:0000256" key="8">
    <source>
        <dbReference type="ARBA" id="ARBA00023209"/>
    </source>
</evidence>
<comment type="pathway">
    <text evidence="1">Lipid metabolism.</text>
</comment>
<feature type="active site" description="Charge relay system; for autoendoproteolytic cleavage activity" evidence="13">
    <location>
        <position position="342"/>
    </location>
</feature>
<feature type="chain" id="PRO_5044897373" description="Phosphatidylserine decarboxylase alpha chain" evidence="13">
    <location>
        <begin position="342"/>
        <end position="373"/>
    </location>
</feature>
<sequence>MDPTSESLRVRRLRCPTVPCLLCLCPALLLLEQQILLGALALLCCALQLTQARALILASTGLGSVKDLRWALQLYRRLPLNAFSRLWGRCHQLPLPLFARSPAYRLYSKLCNCNLDEADFNDLREFRNLSEFFRRSLKPEVRPICPAARIVSPADGTVLHFGRVASGHVEQVKGVTYTLQGFLGPDPLGDNGSSECSTSPMERKLQDSEYHDHLKQNPENELYHCVIYLSPGDYHRFHSSVDWTVHKRRHFPGHLLSVAPRIAGMIRGLFCINERAVYMGSWRHGFFSYTAVGATNVGSISVFKDEELRTNRGGAGFQDRIFPEGSFVAGKGELFGEFNLGSTVVLLFEAPKSYRFSLRTGQKILVGQSLGTE</sequence>
<dbReference type="STRING" id="282301.A0A1I8J2I7"/>
<comment type="subunit">
    <text evidence="13">Heterodimer of a large membrane-associated beta subunit and a small pyruvoyl-containing alpha subunit.</text>
</comment>
<evidence type="ECO:0000256" key="7">
    <source>
        <dbReference type="ARBA" id="ARBA00023136"/>
    </source>
</evidence>
<dbReference type="InterPro" id="IPR033177">
    <property type="entry name" value="PSD-B"/>
</dbReference>
<name>A0A1I8J2I7_9PLAT</name>
<dbReference type="EC" id="4.1.1.65" evidence="13"/>
<comment type="catalytic activity">
    <reaction evidence="13">
        <text>a 1,2-diacyl-sn-glycero-3-phospho-L-serine + H(+) = a 1,2-diacyl-sn-glycero-3-phosphoethanolamine + CO2</text>
        <dbReference type="Rhea" id="RHEA:20828"/>
        <dbReference type="ChEBI" id="CHEBI:15378"/>
        <dbReference type="ChEBI" id="CHEBI:16526"/>
        <dbReference type="ChEBI" id="CHEBI:57262"/>
        <dbReference type="ChEBI" id="CHEBI:64612"/>
        <dbReference type="EC" id="4.1.1.65"/>
    </reaction>
</comment>
<dbReference type="NCBIfam" id="TIGR00163">
    <property type="entry name" value="PS_decarb"/>
    <property type="match status" value="1"/>
</dbReference>
<comment type="pathway">
    <text evidence="13">Phospholipid metabolism; phosphatidylethanolamine biosynthesis; phosphatidylethanolamine from CDP-diacylglycerol: step 2/2.</text>
</comment>
<organism evidence="14 16">
    <name type="scientific">Macrostomum lignano</name>
    <dbReference type="NCBI Taxonomy" id="282301"/>
    <lineage>
        <taxon>Eukaryota</taxon>
        <taxon>Metazoa</taxon>
        <taxon>Spiralia</taxon>
        <taxon>Lophotrochozoa</taxon>
        <taxon>Platyhelminthes</taxon>
        <taxon>Rhabditophora</taxon>
        <taxon>Macrostomorpha</taxon>
        <taxon>Macrostomida</taxon>
        <taxon>Macrostomidae</taxon>
        <taxon>Macrostomum</taxon>
    </lineage>
</organism>
<evidence type="ECO:0000256" key="10">
    <source>
        <dbReference type="ARBA" id="ARBA00023264"/>
    </source>
</evidence>
<dbReference type="WBParaSite" id="maker-uti_cns_0000041-snap-gene-0.6-mRNA-1">
    <property type="protein sequence ID" value="maker-uti_cns_0000041-snap-gene-0.6-mRNA-1"/>
    <property type="gene ID" value="maker-uti_cns_0000041-snap-gene-0.6"/>
</dbReference>
<evidence type="ECO:0000313" key="15">
    <source>
        <dbReference type="WBParaSite" id="maker-uti_cns_0000041-snap-gene-0.6-mRNA-1"/>
    </source>
</evidence>
<dbReference type="GO" id="GO:0004609">
    <property type="term" value="F:phosphatidylserine decarboxylase activity"/>
    <property type="evidence" value="ECO:0007669"/>
    <property type="project" value="UniProtKB-UniRule"/>
</dbReference>
<keyword evidence="9 13" id="KW-0456">Lyase</keyword>
<comment type="similarity">
    <text evidence="13">Belongs to the phosphatidylserine decarboxylase family. PSD-B subfamily. Eukaryotic type I sub-subfamily.</text>
</comment>
<reference evidence="15 16" key="1">
    <citation type="submission" date="2016-11" db="UniProtKB">
        <authorList>
            <consortium name="WormBaseParasite"/>
        </authorList>
    </citation>
    <scope>IDENTIFICATION</scope>
</reference>
<keyword evidence="11 13" id="KW-0670">Pyruvate</keyword>
<comment type="PTM">
    <text evidence="13">Is synthesized initially as an inactive proenzyme. Formation of the active enzyme involves a self-maturation process in which the active site pyruvoyl group is generated from an internal serine residue via an autocatalytic post-translational modification. Two non-identical subunits are generated from the proenzyme in this reaction, and the pyruvate is formed at the N-terminus of the alpha chain, which is derived from the carboxyl end of the proenzyme. The autoendoproteolytic cleavage occurs by a canonical serine protease mechanism, in which the side chain hydroxyl group of the serine supplies its oxygen atom to form the C-terminus of the beta chain, while the remainder of the serine residue undergoes an oxidative deamination to produce ammonia and the pyruvoyl prosthetic group on the alpha chain. During this reaction, the Ser that is part of the protease active site of the proenzyme becomes the pyruvoyl prosthetic group, which constitutes an essential element of the active site of the mature decarboxylase.</text>
</comment>
<comment type="subcellular location">
    <molecule>Phosphatidylserine decarboxylase alpha chain</molecule>
    <subcellularLocation>
        <location evidence="13">Mitochondrion inner membrane</location>
        <topology evidence="13">Peripheral membrane protein</topology>
        <orientation evidence="13">Intermembrane side</orientation>
    </subcellularLocation>
    <text evidence="13">Anchored to the mitochondrial inner membrane through its interaction with the integral membrane beta chain.</text>
</comment>
<dbReference type="Pfam" id="PF02666">
    <property type="entry name" value="PS_Dcarbxylase"/>
    <property type="match status" value="1"/>
</dbReference>
<keyword evidence="2 13" id="KW-0444">Lipid biosynthesis</keyword>
<keyword evidence="3 13" id="KW-0812">Transmembrane</keyword>
<feature type="chain" id="PRO_5044897372" description="Phosphatidylserine decarboxylase beta chain" evidence="13">
    <location>
        <begin position="1"/>
        <end position="341"/>
    </location>
</feature>
<evidence type="ECO:0000256" key="6">
    <source>
        <dbReference type="ARBA" id="ARBA00023098"/>
    </source>
</evidence>
<evidence type="ECO:0000256" key="12">
    <source>
        <dbReference type="ARBA" id="ARBA00045136"/>
    </source>
</evidence>
<feature type="topological domain" description="Mitochondrial intermembrane" evidence="13">
    <location>
        <begin position="47"/>
        <end position="373"/>
    </location>
</feature>
<feature type="active site" description="Schiff-base intermediate with substrate; via pyruvic acid; for decarboxylase activity" evidence="13">
    <location>
        <position position="342"/>
    </location>
</feature>
<comment type="cofactor">
    <cofactor evidence="13">
        <name>pyruvate</name>
        <dbReference type="ChEBI" id="CHEBI:15361"/>
    </cofactor>
    <text evidence="13">Binds 1 pyruvoyl group covalently per subunit.</text>
</comment>
<feature type="active site" description="Charge relay system; for autoendoproteolytic cleavage activity" evidence="13">
    <location>
        <position position="155"/>
    </location>
</feature>
<evidence type="ECO:0000256" key="3">
    <source>
        <dbReference type="ARBA" id="ARBA00022692"/>
    </source>
</evidence>
<dbReference type="HAMAP" id="MF_03208">
    <property type="entry name" value="PS_decarb_PSD_B_type1_euk"/>
    <property type="match status" value="1"/>
</dbReference>
<keyword evidence="13" id="KW-0865">Zymogen</keyword>
<feature type="topological domain" description="Mitochondrial matrix" evidence="13">
    <location>
        <begin position="1"/>
        <end position="27"/>
    </location>
</feature>
<evidence type="ECO:0000256" key="5">
    <source>
        <dbReference type="ARBA" id="ARBA00022989"/>
    </source>
</evidence>
<dbReference type="PANTHER" id="PTHR10067">
    <property type="entry name" value="PHOSPHATIDYLSERINE DECARBOXYLASE"/>
    <property type="match status" value="1"/>
</dbReference>
<evidence type="ECO:0000256" key="2">
    <source>
        <dbReference type="ARBA" id="ARBA00022516"/>
    </source>
</evidence>
<keyword evidence="14" id="KW-1185">Reference proteome</keyword>
<evidence type="ECO:0000256" key="1">
    <source>
        <dbReference type="ARBA" id="ARBA00005189"/>
    </source>
</evidence>
<keyword evidence="13" id="KW-0999">Mitochondrion inner membrane</keyword>
<dbReference type="InterPro" id="IPR003817">
    <property type="entry name" value="PS_Dcarbxylase"/>
</dbReference>
<keyword evidence="7 13" id="KW-0472">Membrane</keyword>
<dbReference type="WBParaSite" id="maker-uti_cns_0045519-snap-gene-3.53-mRNA-1">
    <property type="protein sequence ID" value="maker-uti_cns_0045519-snap-gene-3.53-mRNA-1"/>
    <property type="gene ID" value="maker-uti_cns_0045519-snap-gene-3.53"/>
</dbReference>
<evidence type="ECO:0000256" key="11">
    <source>
        <dbReference type="ARBA" id="ARBA00023317"/>
    </source>
</evidence>
<keyword evidence="10 13" id="KW-1208">Phospholipid metabolism</keyword>
<keyword evidence="5 13" id="KW-1133">Transmembrane helix</keyword>
<dbReference type="GO" id="GO:0005743">
    <property type="term" value="C:mitochondrial inner membrane"/>
    <property type="evidence" value="ECO:0007669"/>
    <property type="project" value="UniProtKB-SubCell"/>
</dbReference>
<evidence type="ECO:0000256" key="4">
    <source>
        <dbReference type="ARBA" id="ARBA00022793"/>
    </source>
</evidence>
<protein>
    <recommendedName>
        <fullName evidence="13">Phosphatidylserine decarboxylase proenzyme, mitochondrial</fullName>
        <ecNumber evidence="13">4.1.1.65</ecNumber>
    </recommendedName>
    <component>
        <recommendedName>
            <fullName evidence="13">Phosphatidylserine decarboxylase beta chain</fullName>
        </recommendedName>
    </component>
    <component>
        <recommendedName>
            <fullName evidence="13">Phosphatidylserine decarboxylase alpha chain</fullName>
        </recommendedName>
    </component>
</protein>
<comment type="subcellular location">
    <molecule>Phosphatidylserine decarboxylase beta chain</molecule>
    <subcellularLocation>
        <location evidence="13">Mitochondrion inner membrane</location>
        <topology evidence="13">Single-pass membrane protein</topology>
        <orientation evidence="13">Intermembrane side</orientation>
    </subcellularLocation>
</comment>
<dbReference type="PANTHER" id="PTHR10067:SF6">
    <property type="entry name" value="PHOSPHATIDYLSERINE DECARBOXYLASE PROENZYME, MITOCHONDRIAL"/>
    <property type="match status" value="1"/>
</dbReference>
<feature type="site" description="Cleavage (non-hydrolytic); by autocatalysis" evidence="13">
    <location>
        <begin position="341"/>
        <end position="342"/>
    </location>
</feature>
<evidence type="ECO:0000256" key="9">
    <source>
        <dbReference type="ARBA" id="ARBA00023239"/>
    </source>
</evidence>
<keyword evidence="4 13" id="KW-0210">Decarboxylase</keyword>
<dbReference type="OrthoDB" id="4330at2759"/>
<proteinExistence type="inferred from homology"/>
<dbReference type="UniPathway" id="UPA00558">
    <property type="reaction ID" value="UER00616"/>
</dbReference>
<dbReference type="AlphaFoldDB" id="A0A1I8J2I7"/>
<evidence type="ECO:0000313" key="16">
    <source>
        <dbReference type="WBParaSite" id="maker-uti_cns_0045519-snap-gene-3.53-mRNA-1"/>
    </source>
</evidence>
<dbReference type="GO" id="GO:0016540">
    <property type="term" value="P:protein autoprocessing"/>
    <property type="evidence" value="ECO:0007669"/>
    <property type="project" value="UniProtKB-UniRule"/>
</dbReference>